<feature type="compositionally biased region" description="Gly residues" evidence="1">
    <location>
        <begin position="493"/>
        <end position="516"/>
    </location>
</feature>
<evidence type="ECO:0000313" key="3">
    <source>
        <dbReference type="EMBL" id="CZT42486.1"/>
    </source>
</evidence>
<dbReference type="Proteomes" id="UP000177625">
    <property type="component" value="Unassembled WGS sequence"/>
</dbReference>
<dbReference type="InterPro" id="IPR018812">
    <property type="entry name" value="SAK_HAD"/>
</dbReference>
<feature type="domain" description="Swiss Army Knife RNA repair protein HAD" evidence="2">
    <location>
        <begin position="51"/>
        <end position="254"/>
    </location>
</feature>
<dbReference type="GO" id="GO:0008649">
    <property type="term" value="F:rRNA methyltransferase activity"/>
    <property type="evidence" value="ECO:0007669"/>
    <property type="project" value="TreeGrafter"/>
</dbReference>
<name>A0A1E1M063_RHYSE</name>
<evidence type="ECO:0000313" key="4">
    <source>
        <dbReference type="Proteomes" id="UP000177625"/>
    </source>
</evidence>
<proteinExistence type="predicted"/>
<dbReference type="GO" id="GO:0000494">
    <property type="term" value="P:box C/D sno(s)RNA 3'-end processing"/>
    <property type="evidence" value="ECO:0007669"/>
    <property type="project" value="TreeGrafter"/>
</dbReference>
<gene>
    <name evidence="3" type="ORF">RSE6_02401</name>
</gene>
<dbReference type="Pfam" id="PF10307">
    <property type="entry name" value="HAD_SAK_1"/>
    <property type="match status" value="1"/>
</dbReference>
<dbReference type="PANTHER" id="PTHR10335">
    <property type="entry name" value="RRNA 2-O-METHYLTRANSFERASE FIBRILLARIN"/>
    <property type="match status" value="1"/>
</dbReference>
<feature type="compositionally biased region" description="Basic and acidic residues" evidence="1">
    <location>
        <begin position="433"/>
        <end position="445"/>
    </location>
</feature>
<feature type="compositionally biased region" description="Polar residues" evidence="1">
    <location>
        <begin position="446"/>
        <end position="463"/>
    </location>
</feature>
<dbReference type="EMBL" id="FJVC01000094">
    <property type="protein sequence ID" value="CZT42486.1"/>
    <property type="molecule type" value="Genomic_DNA"/>
</dbReference>
<accession>A0A1E1M063</accession>
<feature type="region of interest" description="Disordered" evidence="1">
    <location>
        <begin position="412"/>
        <end position="590"/>
    </location>
</feature>
<feature type="compositionally biased region" description="Low complexity" evidence="1">
    <location>
        <begin position="547"/>
        <end position="573"/>
    </location>
</feature>
<feature type="compositionally biased region" description="Gly residues" evidence="1">
    <location>
        <begin position="574"/>
        <end position="590"/>
    </location>
</feature>
<dbReference type="GO" id="GO:0031428">
    <property type="term" value="C:box C/D methylation guide snoRNP complex"/>
    <property type="evidence" value="ECO:0007669"/>
    <property type="project" value="TreeGrafter"/>
</dbReference>
<dbReference type="GO" id="GO:0003723">
    <property type="term" value="F:RNA binding"/>
    <property type="evidence" value="ECO:0007669"/>
    <property type="project" value="TreeGrafter"/>
</dbReference>
<dbReference type="PANTHER" id="PTHR10335:SF23">
    <property type="entry name" value="OB FOLD-CONTAINING PROTEIN, NUCLEIC ACID BINDING"/>
    <property type="match status" value="1"/>
</dbReference>
<protein>
    <submittedName>
        <fullName evidence="3">Probable nucleolar rRNA processing protein GAR1</fullName>
    </submittedName>
</protein>
<dbReference type="GO" id="GO:1990259">
    <property type="term" value="F:histone H2AQ104 methyltransferase activity"/>
    <property type="evidence" value="ECO:0007669"/>
    <property type="project" value="TreeGrafter"/>
</dbReference>
<dbReference type="AlphaFoldDB" id="A0A1E1M063"/>
<keyword evidence="4" id="KW-1185">Reference proteome</keyword>
<evidence type="ECO:0000256" key="1">
    <source>
        <dbReference type="SAM" id="MobiDB-lite"/>
    </source>
</evidence>
<reference evidence="4" key="1">
    <citation type="submission" date="2016-03" db="EMBL/GenBank/DDBJ databases">
        <authorList>
            <person name="Guldener U."/>
        </authorList>
    </citation>
    <scope>NUCLEOTIDE SEQUENCE [LARGE SCALE GENOMIC DNA]</scope>
</reference>
<organism evidence="3 4">
    <name type="scientific">Rhynchosporium secalis</name>
    <name type="common">Barley scald fungus</name>
    <dbReference type="NCBI Taxonomy" id="38038"/>
    <lineage>
        <taxon>Eukaryota</taxon>
        <taxon>Fungi</taxon>
        <taxon>Dikarya</taxon>
        <taxon>Ascomycota</taxon>
        <taxon>Pezizomycotina</taxon>
        <taxon>Leotiomycetes</taxon>
        <taxon>Helotiales</taxon>
        <taxon>Ploettnerulaceae</taxon>
        <taxon>Rhynchosporium</taxon>
    </lineage>
</organism>
<sequence>MARYGNSNGPHAPFTLTALNRWSVADKDQLPPVHAVKALHVYDFDNTLFNSPLPNPKLWNGPTIGFLQSQDTFATGGWWHDSRILAATGEGLEIEEPRAWEGWWNEKIVELIKLSMQQKDAVAILLTGRSENGFAELVKKMVKAKGLDFDIISLKPAAGPNNQRFSSTMNFKQVFLKSLVETYGVAEEIRVYEDRPKHTKGFRDFFSEYNRKQNVNPTCGPITAEVVQVADGATQLDPIKEAAEVQRIINDHNRAITDGKRGQRLQIKKTVFYTGYLISNTDTQKLLTLAQLPPTMPDTEMKFLANNVLITPRPCQASILEKVGGMGSKTTWEVTGTAVYENKIWAACVRPVPETKKYYTENPVPIVVLALRKGARPIDAGKIQNWQPVPPEKQYVFDSVVGEKVLLRIEEEDSGENEYESLFPTKTHKRKHAPDDDGNSSRRESGQFSSGHGTGSRNENNPPFNGRGYHQNNNGSVRGGGRGNNNNSRGNNQRGGRGGRGNGGRGRGRGGGGGFGYKSLDDVGEKPSPSTPSYNAAVSYEEFPPLQKQYQTPQQLVQQQFQQYSQYQQQMQGKNGGGSGSKGGSGELSY</sequence>
<dbReference type="GO" id="GO:0032040">
    <property type="term" value="C:small-subunit processome"/>
    <property type="evidence" value="ECO:0007669"/>
    <property type="project" value="TreeGrafter"/>
</dbReference>
<evidence type="ECO:0000259" key="2">
    <source>
        <dbReference type="Pfam" id="PF10307"/>
    </source>
</evidence>